<reference evidence="2" key="1">
    <citation type="journal article" date="2011" name="Nat. Genet.">
        <title>The Arabidopsis lyrata genome sequence and the basis of rapid genome size change.</title>
        <authorList>
            <person name="Hu T.T."/>
            <person name="Pattyn P."/>
            <person name="Bakker E.G."/>
            <person name="Cao J."/>
            <person name="Cheng J.-F."/>
            <person name="Clark R.M."/>
            <person name="Fahlgren N."/>
            <person name="Fawcett J.A."/>
            <person name="Grimwood J."/>
            <person name="Gundlach H."/>
            <person name="Haberer G."/>
            <person name="Hollister J.D."/>
            <person name="Ossowski S."/>
            <person name="Ottilar R.P."/>
            <person name="Salamov A.A."/>
            <person name="Schneeberger K."/>
            <person name="Spannagl M."/>
            <person name="Wang X."/>
            <person name="Yang L."/>
            <person name="Nasrallah M.E."/>
            <person name="Bergelson J."/>
            <person name="Carrington J.C."/>
            <person name="Gaut B.S."/>
            <person name="Schmutz J."/>
            <person name="Mayer K.F.X."/>
            <person name="Van de Peer Y."/>
            <person name="Grigoriev I.V."/>
            <person name="Nordborg M."/>
            <person name="Weigel D."/>
            <person name="Guo Y.-L."/>
        </authorList>
    </citation>
    <scope>NUCLEOTIDE SEQUENCE [LARGE SCALE GENOMIC DNA]</scope>
    <source>
        <strain evidence="2">cv. MN47</strain>
    </source>
</reference>
<dbReference type="AlphaFoldDB" id="D7MHV0"/>
<organism evidence="2">
    <name type="scientific">Arabidopsis lyrata subsp. lyrata</name>
    <name type="common">Lyre-leaved rock-cress</name>
    <dbReference type="NCBI Taxonomy" id="81972"/>
    <lineage>
        <taxon>Eukaryota</taxon>
        <taxon>Viridiplantae</taxon>
        <taxon>Streptophyta</taxon>
        <taxon>Embryophyta</taxon>
        <taxon>Tracheophyta</taxon>
        <taxon>Spermatophyta</taxon>
        <taxon>Magnoliopsida</taxon>
        <taxon>eudicotyledons</taxon>
        <taxon>Gunneridae</taxon>
        <taxon>Pentapetalae</taxon>
        <taxon>rosids</taxon>
        <taxon>malvids</taxon>
        <taxon>Brassicales</taxon>
        <taxon>Brassicaceae</taxon>
        <taxon>Camelineae</taxon>
        <taxon>Arabidopsis</taxon>
    </lineage>
</organism>
<dbReference type="Gramene" id="fgenesh1_pg.C_scaffold_7002738">
    <property type="protein sequence ID" value="fgenesh1_pg.C_scaffold_7002738"/>
    <property type="gene ID" value="fgenesh1_pg.C_scaffold_7002738"/>
</dbReference>
<gene>
    <name evidence="1" type="ORF">ARALYDRAFT_355565</name>
</gene>
<evidence type="ECO:0000313" key="1">
    <source>
        <dbReference type="EMBL" id="EFH44693.1"/>
    </source>
</evidence>
<protein>
    <submittedName>
        <fullName evidence="1">Uncharacterized protein</fullName>
    </submittedName>
</protein>
<evidence type="ECO:0000313" key="2">
    <source>
        <dbReference type="Proteomes" id="UP000008694"/>
    </source>
</evidence>
<proteinExistence type="predicted"/>
<sequence>MGQIIRLETNSLEIIGKMADIDLSSRLLRTEKNLPAAVAIQGFIHALVLVFVEAMPAILSVGCDRTEPESDDEHMFPVISLKLDKVWELDGEDQVDVLSIIPSADVVTGVEDCGWVDEVSDPSVQVLLKRLEEGVKFSR</sequence>
<dbReference type="HOGENOM" id="CLU_165006_0_0_1"/>
<keyword evidence="2" id="KW-1185">Reference proteome</keyword>
<accession>D7MHV0</accession>
<dbReference type="Proteomes" id="UP000008694">
    <property type="component" value="Unassembled WGS sequence"/>
</dbReference>
<dbReference type="EMBL" id="GL348719">
    <property type="protein sequence ID" value="EFH44693.1"/>
    <property type="molecule type" value="Genomic_DNA"/>
</dbReference>
<name>D7MHV0_ARALL</name>